<dbReference type="InterPro" id="IPR022139">
    <property type="entry name" value="Fam-L/Fam-M-like_plasmodium"/>
</dbReference>
<dbReference type="VEuPathDB" id="PlasmoDB:PmUG01_00066400"/>
<gene>
    <name evidence="2" type="primary">PmUG01_00066400</name>
    <name evidence="2" type="ORF">PMUG01_00066400</name>
</gene>
<feature type="transmembrane region" description="Helical" evidence="1">
    <location>
        <begin position="6"/>
        <end position="27"/>
    </location>
</feature>
<keyword evidence="1" id="KW-0472">Membrane</keyword>
<sequence>MKEKISLFFFIKFFTFILLNECAILCSDSILYKNLDKKNNDYKKSGISIYRLAVVNKNEGRSNIVWMKGVPNIGVCEKKDISNNKKGTTGKNKKQCKSSLNNKIVFEKVMEVKSPAYIEGNTYFDKGKLKHKNYVKKVVEVVKAGSKFLRKCVDRRGVIFNFILIIHLALAASVLISTCTYSIDNNPMDVKWIIPFVLRSLLIFWIMFILWLFSIYRKTVKCKK</sequence>
<evidence type="ECO:0000313" key="2">
    <source>
        <dbReference type="EMBL" id="SBT85865.1"/>
    </source>
</evidence>
<dbReference type="EMBL" id="FLRL01000032">
    <property type="protein sequence ID" value="SBT85865.1"/>
    <property type="molecule type" value="Genomic_DNA"/>
</dbReference>
<organism evidence="2 3">
    <name type="scientific">Plasmodium malariae</name>
    <dbReference type="NCBI Taxonomy" id="5858"/>
    <lineage>
        <taxon>Eukaryota</taxon>
        <taxon>Sar</taxon>
        <taxon>Alveolata</taxon>
        <taxon>Apicomplexa</taxon>
        <taxon>Aconoidasida</taxon>
        <taxon>Haemosporida</taxon>
        <taxon>Plasmodiidae</taxon>
        <taxon>Plasmodium</taxon>
        <taxon>Plasmodium (Plasmodium)</taxon>
    </lineage>
</organism>
<dbReference type="RefSeq" id="XP_028859152.1">
    <property type="nucleotide sequence ID" value="XM_029005378.1"/>
</dbReference>
<evidence type="ECO:0000313" key="3">
    <source>
        <dbReference type="Proteomes" id="UP000219813"/>
    </source>
</evidence>
<dbReference type="KEGG" id="pmal:PMUG01_00066400"/>
<dbReference type="GeneID" id="39866131"/>
<protein>
    <submittedName>
        <fullName evidence="2">Uncharacterized protein</fullName>
    </submittedName>
</protein>
<accession>A0A1D3JHJ6</accession>
<dbReference type="Proteomes" id="UP000219813">
    <property type="component" value="Unassembled WGS sequence"/>
</dbReference>
<feature type="transmembrane region" description="Helical" evidence="1">
    <location>
        <begin position="196"/>
        <end position="216"/>
    </location>
</feature>
<dbReference type="Pfam" id="PF12420">
    <property type="entry name" value="DUF3671"/>
    <property type="match status" value="1"/>
</dbReference>
<keyword evidence="1" id="KW-0812">Transmembrane</keyword>
<dbReference type="AlphaFoldDB" id="A0A1D3JHJ6"/>
<name>A0A1D3JHJ6_PLAMA</name>
<evidence type="ECO:0000256" key="1">
    <source>
        <dbReference type="SAM" id="Phobius"/>
    </source>
</evidence>
<keyword evidence="3" id="KW-1185">Reference proteome</keyword>
<reference evidence="2 3" key="1">
    <citation type="submission" date="2016-06" db="EMBL/GenBank/DDBJ databases">
        <authorList>
            <consortium name="Pathogen Informatics"/>
        </authorList>
    </citation>
    <scope>NUCLEOTIDE SEQUENCE [LARGE SCALE GENOMIC DNA]</scope>
</reference>
<keyword evidence="1" id="KW-1133">Transmembrane helix</keyword>
<proteinExistence type="predicted"/>
<feature type="transmembrane region" description="Helical" evidence="1">
    <location>
        <begin position="157"/>
        <end position="176"/>
    </location>
</feature>